<protein>
    <recommendedName>
        <fullName evidence="16">Potassium-transporting ATPase subunit beta</fullName>
    </recommendedName>
    <alternativeName>
        <fullName evidence="18">Gastric H(+)/K(+) ATPase subunit beta</fullName>
    </alternativeName>
    <alternativeName>
        <fullName evidence="17">Proton pump beta chain</fullName>
    </alternativeName>
</protein>
<keyword evidence="3" id="KW-0813">Transport</keyword>
<dbReference type="InterPro" id="IPR038702">
    <property type="entry name" value="Na/K_ATPase_sub_beta_sf"/>
</dbReference>
<dbReference type="RefSeq" id="XP_045554359.1">
    <property type="nucleotide sequence ID" value="XM_045698403.1"/>
</dbReference>
<dbReference type="GeneID" id="106574844"/>
<comment type="function">
    <text evidence="19">The beta subunit of the gastric H(+)/K(+) ATPase pump which transports H(+) ions in exchange for K(+) ions across the apical membrane of parietal cells. Plays a structural and regulatory role in the assembly and membrane targeting of a functionally active pump. Within a transport cycle, the transfer of a H(+) ion across the membrane is coupled to ATP hydrolysis and is associated with a transient phosphorylation of the alpha subunit that shifts the pump conformation from inward-facing (E1) to outward-facing state (E2). Interacts with the phosphorylation domain of the alpha subunit and functions as a ratchet, stabilizing the lumenal-open E2 conformation and preventing the reverse reaction of the transport cycle.</text>
</comment>
<keyword evidence="7" id="KW-0375">Hydrogen ion transport</keyword>
<accession>A0ABM3D6B3</accession>
<keyword evidence="15" id="KW-0325">Glycoprotein</keyword>
<feature type="transmembrane region" description="Helical" evidence="21">
    <location>
        <begin position="42"/>
        <end position="66"/>
    </location>
</feature>
<evidence type="ECO:0000256" key="2">
    <source>
        <dbReference type="ARBA" id="ARBA00005876"/>
    </source>
</evidence>
<evidence type="ECO:0000256" key="8">
    <source>
        <dbReference type="ARBA" id="ARBA00022889"/>
    </source>
</evidence>
<dbReference type="InterPro" id="IPR000402">
    <property type="entry name" value="Na/K_ATPase_sub_beta"/>
</dbReference>
<dbReference type="PANTHER" id="PTHR11523:SF11">
    <property type="entry name" value="POTASSIUM-TRANSPORTING ATPASE SUBUNIT BETA"/>
    <property type="match status" value="1"/>
</dbReference>
<evidence type="ECO:0000256" key="7">
    <source>
        <dbReference type="ARBA" id="ARBA00022781"/>
    </source>
</evidence>
<keyword evidence="22" id="KW-1185">Reference proteome</keyword>
<organism evidence="22 23">
    <name type="scientific">Salmo salar</name>
    <name type="common">Atlantic salmon</name>
    <dbReference type="NCBI Taxonomy" id="8030"/>
    <lineage>
        <taxon>Eukaryota</taxon>
        <taxon>Metazoa</taxon>
        <taxon>Chordata</taxon>
        <taxon>Craniata</taxon>
        <taxon>Vertebrata</taxon>
        <taxon>Euteleostomi</taxon>
        <taxon>Actinopterygii</taxon>
        <taxon>Neopterygii</taxon>
        <taxon>Teleostei</taxon>
        <taxon>Protacanthopterygii</taxon>
        <taxon>Salmoniformes</taxon>
        <taxon>Salmonidae</taxon>
        <taxon>Salmoninae</taxon>
        <taxon>Salmo</taxon>
    </lineage>
</organism>
<evidence type="ECO:0000256" key="21">
    <source>
        <dbReference type="SAM" id="Phobius"/>
    </source>
</evidence>
<gene>
    <name evidence="23" type="primary">LOC106574844</name>
</gene>
<keyword evidence="5" id="KW-0633">Potassium transport</keyword>
<reference evidence="23" key="1">
    <citation type="submission" date="2025-08" db="UniProtKB">
        <authorList>
            <consortium name="RefSeq"/>
        </authorList>
    </citation>
    <scope>IDENTIFICATION</scope>
</reference>
<evidence type="ECO:0000256" key="20">
    <source>
        <dbReference type="ARBA" id="ARBA00047115"/>
    </source>
</evidence>
<evidence type="ECO:0000256" key="10">
    <source>
        <dbReference type="ARBA" id="ARBA00022968"/>
    </source>
</evidence>
<evidence type="ECO:0000256" key="16">
    <source>
        <dbReference type="ARBA" id="ARBA00040472"/>
    </source>
</evidence>
<evidence type="ECO:0000256" key="12">
    <source>
        <dbReference type="ARBA" id="ARBA00023065"/>
    </source>
</evidence>
<name>A0ABM3D6B3_SALSA</name>
<evidence type="ECO:0000256" key="1">
    <source>
        <dbReference type="ARBA" id="ARBA00004655"/>
    </source>
</evidence>
<dbReference type="Pfam" id="PF00287">
    <property type="entry name" value="Na_K-ATPase"/>
    <property type="match status" value="2"/>
</dbReference>
<keyword evidence="4" id="KW-1003">Cell membrane</keyword>
<evidence type="ECO:0000313" key="23">
    <source>
        <dbReference type="RefSeq" id="XP_045554359.1"/>
    </source>
</evidence>
<evidence type="ECO:0000256" key="11">
    <source>
        <dbReference type="ARBA" id="ARBA00022989"/>
    </source>
</evidence>
<comment type="similarity">
    <text evidence="2">Belongs to the X(+)/potassium ATPases subunit beta family.</text>
</comment>
<evidence type="ECO:0000256" key="6">
    <source>
        <dbReference type="ARBA" id="ARBA00022692"/>
    </source>
</evidence>
<keyword evidence="14" id="KW-1015">Disulfide bond</keyword>
<evidence type="ECO:0000256" key="15">
    <source>
        <dbReference type="ARBA" id="ARBA00023180"/>
    </source>
</evidence>
<evidence type="ECO:0000313" key="22">
    <source>
        <dbReference type="Proteomes" id="UP001652741"/>
    </source>
</evidence>
<dbReference type="PROSITE" id="PS00390">
    <property type="entry name" value="ATPASE_NA_K_BETA_1"/>
    <property type="match status" value="1"/>
</dbReference>
<dbReference type="Gene3D" id="1.20.5.170">
    <property type="match status" value="1"/>
</dbReference>
<evidence type="ECO:0000256" key="3">
    <source>
        <dbReference type="ARBA" id="ARBA00022448"/>
    </source>
</evidence>
<evidence type="ECO:0000256" key="5">
    <source>
        <dbReference type="ARBA" id="ARBA00022538"/>
    </source>
</evidence>
<keyword evidence="11 21" id="KW-1133">Transmembrane helix</keyword>
<keyword evidence="9" id="KW-0630">Potassium</keyword>
<evidence type="ECO:0000256" key="19">
    <source>
        <dbReference type="ARBA" id="ARBA00046158"/>
    </source>
</evidence>
<keyword evidence="8" id="KW-0130">Cell adhesion</keyword>
<evidence type="ECO:0000256" key="4">
    <source>
        <dbReference type="ARBA" id="ARBA00022475"/>
    </source>
</evidence>
<proteinExistence type="inferred from homology"/>
<dbReference type="PROSITE" id="PS00391">
    <property type="entry name" value="ATPASE_NA_K_BETA_2"/>
    <property type="match status" value="1"/>
</dbReference>
<dbReference type="Gene3D" id="2.60.40.1660">
    <property type="entry name" value="Na, k-atpase alpha subunit"/>
    <property type="match status" value="1"/>
</dbReference>
<keyword evidence="12" id="KW-0406">Ion transport</keyword>
<sequence>MATLKEKRTCGQRCEDFGRFVWNSDTGTMFGRTPEKWVYISLYYVAFYVIMTGLFSLAIWTLMYTLDPYTPDYQDRLTSPAYNDTSQQPNRNCTRGQYFKQEKFEAPHHTKYSCRFTQSMLGRCSGLDEPTFGYNGTMPCVIIKMNRIINFLPNNGTGMAPHLNCTILSGHDNIDMIEYFPTNGTFDLSYFPYYGKLAQPTYVNPLVAVKFHLVKEREAKIQCRVVAHNIAYQDSYEPYQGKVVFLLKALK</sequence>
<keyword evidence="10" id="KW-0735">Signal-anchor</keyword>
<evidence type="ECO:0000256" key="17">
    <source>
        <dbReference type="ARBA" id="ARBA00042680"/>
    </source>
</evidence>
<evidence type="ECO:0000256" key="14">
    <source>
        <dbReference type="ARBA" id="ARBA00023157"/>
    </source>
</evidence>
<comment type="subcellular location">
    <subcellularLocation>
        <location evidence="1">Apical cell membrane</location>
        <topology evidence="1">Single-pass type II membrane protein</topology>
    </subcellularLocation>
</comment>
<keyword evidence="13 21" id="KW-0472">Membrane</keyword>
<evidence type="ECO:0000256" key="9">
    <source>
        <dbReference type="ARBA" id="ARBA00022958"/>
    </source>
</evidence>
<evidence type="ECO:0000256" key="18">
    <source>
        <dbReference type="ARBA" id="ARBA00043103"/>
    </source>
</evidence>
<dbReference type="Proteomes" id="UP001652741">
    <property type="component" value="Chromosome ssa16"/>
</dbReference>
<comment type="subunit">
    <text evidence="20">The ATPase pump is composed of two subunits: alpha (catalytic) and beta (regulatory). Interacts with alpha subunit ATP12A; this interaction is required for the formation of a functionally active pump and targeting at the plasma membrane. Interacts (via N-terminus) with alpha subunit ATP4A (via the P-domain).</text>
</comment>
<keyword evidence="6 21" id="KW-0812">Transmembrane</keyword>
<dbReference type="PANTHER" id="PTHR11523">
    <property type="entry name" value="SODIUM/POTASSIUM-DEPENDENT ATPASE BETA SUBUNIT"/>
    <property type="match status" value="1"/>
</dbReference>
<evidence type="ECO:0000256" key="13">
    <source>
        <dbReference type="ARBA" id="ARBA00023136"/>
    </source>
</evidence>